<evidence type="ECO:0000313" key="2">
    <source>
        <dbReference type="EMBL" id="CAB4194266.1"/>
    </source>
</evidence>
<accession>A0A6J5QZR0</accession>
<reference evidence="1" key="1">
    <citation type="submission" date="2020-05" db="EMBL/GenBank/DDBJ databases">
        <authorList>
            <person name="Chiriac C."/>
            <person name="Salcher M."/>
            <person name="Ghai R."/>
            <person name="Kavagutti S V."/>
        </authorList>
    </citation>
    <scope>NUCLEOTIDE SEQUENCE</scope>
</reference>
<proteinExistence type="predicted"/>
<dbReference type="EMBL" id="LR797208">
    <property type="protein sequence ID" value="CAB4194266.1"/>
    <property type="molecule type" value="Genomic_DNA"/>
</dbReference>
<protein>
    <submittedName>
        <fullName evidence="1">Uncharacterized protein</fullName>
    </submittedName>
</protein>
<dbReference type="EMBL" id="LR797454">
    <property type="protein sequence ID" value="CAB4217367.1"/>
    <property type="molecule type" value="Genomic_DNA"/>
</dbReference>
<dbReference type="EMBL" id="LR797091">
    <property type="protein sequence ID" value="CAB4186095.1"/>
    <property type="molecule type" value="Genomic_DNA"/>
</dbReference>
<gene>
    <name evidence="1" type="ORF">UFOVP1135_26</name>
    <name evidence="2" type="ORF">UFOVP1253_19</name>
    <name evidence="3" type="ORF">UFOVP1495_24</name>
</gene>
<organism evidence="1">
    <name type="scientific">uncultured Caudovirales phage</name>
    <dbReference type="NCBI Taxonomy" id="2100421"/>
    <lineage>
        <taxon>Viruses</taxon>
        <taxon>Duplodnaviria</taxon>
        <taxon>Heunggongvirae</taxon>
        <taxon>Uroviricota</taxon>
        <taxon>Caudoviricetes</taxon>
        <taxon>Peduoviridae</taxon>
        <taxon>Maltschvirus</taxon>
        <taxon>Maltschvirus maltsch</taxon>
    </lineage>
</organism>
<sequence>MSAATYNATVDQGADWYVTFVYKDSAGTAINLTGYTAAMMVRDTFGDTATVLSLTNTSGITITAATGTLQVRATAAQTRAITAGNYVYDLEITSAGGIVTRLVQGKIVISPEVTR</sequence>
<evidence type="ECO:0000313" key="3">
    <source>
        <dbReference type="EMBL" id="CAB4217367.1"/>
    </source>
</evidence>
<evidence type="ECO:0000313" key="1">
    <source>
        <dbReference type="EMBL" id="CAB4186095.1"/>
    </source>
</evidence>
<name>A0A6J5QZR0_9CAUD</name>